<dbReference type="InterPro" id="IPR013785">
    <property type="entry name" value="Aldolase_TIM"/>
</dbReference>
<keyword evidence="5" id="KW-0812">Transmembrane</keyword>
<proteinExistence type="inferred from homology"/>
<comment type="similarity">
    <text evidence="1 4">Belongs to the glycosyl hydrolase 27 family.</text>
</comment>
<evidence type="ECO:0000256" key="1">
    <source>
        <dbReference type="ARBA" id="ARBA00009743"/>
    </source>
</evidence>
<dbReference type="Pfam" id="PF16499">
    <property type="entry name" value="Melibiase_2"/>
    <property type="match status" value="2"/>
</dbReference>
<evidence type="ECO:0000313" key="6">
    <source>
        <dbReference type="EMBL" id="JAP92353.1"/>
    </source>
</evidence>
<dbReference type="EC" id="3.2.1.22" evidence="4"/>
<feature type="transmembrane region" description="Helical" evidence="5">
    <location>
        <begin position="47"/>
        <end position="64"/>
    </location>
</feature>
<dbReference type="InterPro" id="IPR017853">
    <property type="entry name" value="GH"/>
</dbReference>
<sequence length="565" mass="65416">MNTNTIDKYLYIPKNSLFVLYFFIEKIIAGIDINVNMVVSMKRKTSTVGLFVILWSVILFISYFQNYHSSMLFLLSFSGRPLPKKNLRTTPVMGWNSWNTFFANIDENLIRETAQAMKDRGFLEAGYDHVIVDDAYHLKERDENGKIKFDPKKFPNGFSNLSDFVHQLGFKFGGYNSNSLQTCQHLAGALGHESIDARSFAEEWKIDYLKYDFCFNELKFDHPAPDLGDLTLGKRIIKTADFQLFDGAKLLTNGFITNIAARGFAVYKFVSQKQEIVKASLKYLDTDGLKLFKLQINDEEFDMLLTVNKTISQYNPTDAKSLEFELIIPKGEVTIKISQNKTQQETAVYEYSRMGDQLIKQNRDIVFALCEWGWNRPQHWAQDIGHQWRTTLDITPFPGKAMWFWLLDIYELTVSKGITSWKNAYNDPDMLVVGFERMDRQKNIIHFTLWAVMNAPLIIGQDVRTMSPELLEIYLNKKVISINQDSLNVAAKRIYNHDGVQILIRPMINSQLAVTLFNKYQEEATINFDLNEVKNHFDVEIGENPIWNECWTNETHNGKDIMLTL</sequence>
<evidence type="ECO:0000256" key="2">
    <source>
        <dbReference type="ARBA" id="ARBA00022801"/>
    </source>
</evidence>
<dbReference type="InterPro" id="IPR013780">
    <property type="entry name" value="Glyco_hydro_b"/>
</dbReference>
<dbReference type="PANTHER" id="PTHR11452">
    <property type="entry name" value="ALPHA-GALACTOSIDASE/ALPHA-N-ACETYLGALACTOSAMINIDASE"/>
    <property type="match status" value="1"/>
</dbReference>
<organism evidence="6">
    <name type="scientific">Trepomonas sp. PC1</name>
    <dbReference type="NCBI Taxonomy" id="1076344"/>
    <lineage>
        <taxon>Eukaryota</taxon>
        <taxon>Metamonada</taxon>
        <taxon>Diplomonadida</taxon>
        <taxon>Hexamitidae</taxon>
        <taxon>Hexamitinae</taxon>
        <taxon>Trepomonas</taxon>
    </lineage>
</organism>
<dbReference type="EMBL" id="GDID01004253">
    <property type="protein sequence ID" value="JAP92353.1"/>
    <property type="molecule type" value="Transcribed_RNA"/>
</dbReference>
<protein>
    <recommendedName>
        <fullName evidence="4">Alpha-galactosidase</fullName>
        <ecNumber evidence="4">3.2.1.22</ecNumber>
    </recommendedName>
    <alternativeName>
        <fullName evidence="4">Melibiase</fullName>
    </alternativeName>
</protein>
<dbReference type="CDD" id="cd14792">
    <property type="entry name" value="GH27"/>
    <property type="match status" value="1"/>
</dbReference>
<comment type="catalytic activity">
    <reaction evidence="4">
        <text>Hydrolysis of terminal, non-reducing alpha-D-galactose residues in alpha-D-galactosides, including galactose oligosaccharides, galactomannans and galactolipids.</text>
        <dbReference type="EC" id="3.2.1.22"/>
    </reaction>
</comment>
<accession>A0A146K685</accession>
<keyword evidence="5" id="KW-1133">Transmembrane helix</keyword>
<dbReference type="Gene3D" id="2.60.40.1180">
    <property type="entry name" value="Golgi alpha-mannosidase II"/>
    <property type="match status" value="1"/>
</dbReference>
<feature type="transmembrane region" description="Helical" evidence="5">
    <location>
        <begin position="17"/>
        <end position="35"/>
    </location>
</feature>
<dbReference type="SUPFAM" id="SSF51445">
    <property type="entry name" value="(Trans)glycosidases"/>
    <property type="match status" value="1"/>
</dbReference>
<keyword evidence="3 4" id="KW-0326">Glycosidase</keyword>
<reference evidence="6" key="1">
    <citation type="submission" date="2015-07" db="EMBL/GenBank/DDBJ databases">
        <title>Adaptation to a free-living lifestyle via gene acquisitions in the diplomonad Trepomonas sp. PC1.</title>
        <authorList>
            <person name="Xu F."/>
            <person name="Jerlstrom-Hultqvist J."/>
            <person name="Kolisko M."/>
            <person name="Simpson A.G.B."/>
            <person name="Roger A.J."/>
            <person name="Svard S.G."/>
            <person name="Andersson J.O."/>
        </authorList>
    </citation>
    <scope>NUCLEOTIDE SEQUENCE</scope>
    <source>
        <strain evidence="6">PC1</strain>
    </source>
</reference>
<dbReference type="GO" id="GO:0005975">
    <property type="term" value="P:carbohydrate metabolic process"/>
    <property type="evidence" value="ECO:0007669"/>
    <property type="project" value="InterPro"/>
</dbReference>
<dbReference type="PRINTS" id="PR00740">
    <property type="entry name" value="GLHYDRLASE27"/>
</dbReference>
<dbReference type="PANTHER" id="PTHR11452:SF75">
    <property type="entry name" value="ALPHA-GALACTOSIDASE MEL1"/>
    <property type="match status" value="1"/>
</dbReference>
<keyword evidence="4" id="KW-1015">Disulfide bond</keyword>
<evidence type="ECO:0000256" key="3">
    <source>
        <dbReference type="ARBA" id="ARBA00023295"/>
    </source>
</evidence>
<dbReference type="InterPro" id="IPR002241">
    <property type="entry name" value="Glyco_hydro_27"/>
</dbReference>
<evidence type="ECO:0000256" key="4">
    <source>
        <dbReference type="RuleBase" id="RU361168"/>
    </source>
</evidence>
<keyword evidence="5" id="KW-0472">Membrane</keyword>
<name>A0A146K685_9EUKA</name>
<gene>
    <name evidence="6" type="ORF">TPC1_15736</name>
</gene>
<dbReference type="GO" id="GO:0004557">
    <property type="term" value="F:alpha-galactosidase activity"/>
    <property type="evidence" value="ECO:0007669"/>
    <property type="project" value="UniProtKB-EC"/>
</dbReference>
<dbReference type="AlphaFoldDB" id="A0A146K685"/>
<keyword evidence="2 4" id="KW-0378">Hydrolase</keyword>
<feature type="non-terminal residue" evidence="6">
    <location>
        <position position="565"/>
    </location>
</feature>
<evidence type="ECO:0000256" key="5">
    <source>
        <dbReference type="SAM" id="Phobius"/>
    </source>
</evidence>
<dbReference type="Gene3D" id="3.20.20.70">
    <property type="entry name" value="Aldolase class I"/>
    <property type="match status" value="2"/>
</dbReference>